<sequence length="1204" mass="129830">MKTLLIAAFYLGVLACYAEAKKVFAHFMVGNTAHYDQSTWETEMGLAQGSRIDAFALNIAAGETMNDKQIPLAFAAAKARGFQLLFSFDYAGGREGGWTSAEVLALLRTHATQDTYVRHNTLPLVSTFEGPDRANDWNDIKRQFNCFFVPDWSSKGAAVAIGLGGGVADGLFNWAAWPDRGSKDTYVDASYKVALKGKPYMMPVSPWFYTNLPGYDKNWLWRGETLWYERWVQALHVQPEWIQIISWNDYGESHYIAPIRGEASLLALDDKHGQAPINYVRGIEHGAWRAFLPYLIELYRSGTASVSQEGLNVWYRLQPRSAGCNDGGTTAFTATHMQPEGPWYTGLTDGVFFAALLGSTATAEVTVGGQVFKPTWHYIPEGGVGVYFGYVHTQATGSVRVEIKRNGGTVVGLTGDKPIAGCQDGYFNFNPAVYGVMGPTISPRSPPLKIDKDTPCIKGTGIGDFKELCENACSFNYCPIEACMCTQWGKDRGAGLIRGPPGYPAAGRDSNFEGLCAVTCSYGIVGVCPADKCGKVKLPTIISKVSPFTAPSCTSGRAIVTVPGDQKALDQICAFGCKYGYCPTALCTCDSIGTLLLPEPTTFTGEKPGFRSVRVAARLLCRYTCGWGVCPAPVCKYPPAPPPPQACVEGSGTGQFSEVCKFACKYNFCPSPCACTKKGDAVSPPSAVAIEGYPLRGLADNGLCSFTCKNGFCPSSSCYNLGSGPGGIFYELPPPKGSAQDICQAFDDAQTSQQAWAVSRAGIVLDNIVSARGPIELDDHISNLTKVSVKNCENVLDVSTCISPQLCPQNPDMVALRYIQTGFANFHSFLAQWRSSLGFSGLLASVSVSSIVNSISMKLVNDVSGMEDTLAAIGGAFGVAGAIAGPVSGGGSAFLGAVGGLVGIASTLEKTKEIEGEWARNATEALDTRLGIILNAMNTAFSEMGKAVMSHGDLSNMTRSALAYDASNGNIRTDIAKFFADGKFARPVKDFTGFANELTKVLKTSMVSTALLSANVYVLRNAHTRNNCEKNNGRMLKIDTADELCYTLEWPGKGRKGLHWNQIPERNDLTQIVDKEMLDNVVAKVYEASTEEIIHGSVYCQTKTGQYNGAQDIEPAEPVPGGGKWPKCFWNLPVLTLDPKDILTTSPCRIYFDNPENKKEGDVGKGFLPDHLGQVFTKDFCEPADCGIPGCDGNKRRSARDFTF</sequence>
<dbReference type="Gene3D" id="3.20.20.80">
    <property type="entry name" value="Glycosidases"/>
    <property type="match status" value="1"/>
</dbReference>
<feature type="signal peptide" evidence="1">
    <location>
        <begin position="1"/>
        <end position="20"/>
    </location>
</feature>
<organism evidence="2 3">
    <name type="scientific">Paraphoma chrysanthemicola</name>
    <dbReference type="NCBI Taxonomy" id="798071"/>
    <lineage>
        <taxon>Eukaryota</taxon>
        <taxon>Fungi</taxon>
        <taxon>Dikarya</taxon>
        <taxon>Ascomycota</taxon>
        <taxon>Pezizomycotina</taxon>
        <taxon>Dothideomycetes</taxon>
        <taxon>Pleosporomycetidae</taxon>
        <taxon>Pleosporales</taxon>
        <taxon>Pleosporineae</taxon>
        <taxon>Phaeosphaeriaceae</taxon>
        <taxon>Paraphoma</taxon>
    </lineage>
</organism>
<dbReference type="AlphaFoldDB" id="A0A8K0RBM6"/>
<name>A0A8K0RBM6_9PLEO</name>
<dbReference type="OrthoDB" id="3257981at2759"/>
<reference evidence="2" key="1">
    <citation type="journal article" date="2021" name="Nat. Commun.">
        <title>Genetic determinants of endophytism in the Arabidopsis root mycobiome.</title>
        <authorList>
            <person name="Mesny F."/>
            <person name="Miyauchi S."/>
            <person name="Thiergart T."/>
            <person name="Pickel B."/>
            <person name="Atanasova L."/>
            <person name="Karlsson M."/>
            <person name="Huettel B."/>
            <person name="Barry K.W."/>
            <person name="Haridas S."/>
            <person name="Chen C."/>
            <person name="Bauer D."/>
            <person name="Andreopoulos W."/>
            <person name="Pangilinan J."/>
            <person name="LaButti K."/>
            <person name="Riley R."/>
            <person name="Lipzen A."/>
            <person name="Clum A."/>
            <person name="Drula E."/>
            <person name="Henrissat B."/>
            <person name="Kohler A."/>
            <person name="Grigoriev I.V."/>
            <person name="Martin F.M."/>
            <person name="Hacquard S."/>
        </authorList>
    </citation>
    <scope>NUCLEOTIDE SEQUENCE</scope>
    <source>
        <strain evidence="2">MPI-SDFR-AT-0120</strain>
    </source>
</reference>
<accession>A0A8K0RBM6</accession>
<dbReference type="EMBL" id="JAGMVJ010000006">
    <property type="protein sequence ID" value="KAH7089784.1"/>
    <property type="molecule type" value="Genomic_DNA"/>
</dbReference>
<dbReference type="Proteomes" id="UP000813461">
    <property type="component" value="Unassembled WGS sequence"/>
</dbReference>
<dbReference type="CDD" id="cd11577">
    <property type="entry name" value="GH71"/>
    <property type="match status" value="1"/>
</dbReference>
<gene>
    <name evidence="2" type="ORF">FB567DRAFT_619098</name>
</gene>
<comment type="caution">
    <text evidence="2">The sequence shown here is derived from an EMBL/GenBank/DDBJ whole genome shotgun (WGS) entry which is preliminary data.</text>
</comment>
<dbReference type="Pfam" id="PF03659">
    <property type="entry name" value="Glyco_hydro_71"/>
    <property type="match status" value="1"/>
</dbReference>
<evidence type="ECO:0000256" key="1">
    <source>
        <dbReference type="SAM" id="SignalP"/>
    </source>
</evidence>
<evidence type="ECO:0000313" key="2">
    <source>
        <dbReference type="EMBL" id="KAH7089784.1"/>
    </source>
</evidence>
<keyword evidence="1" id="KW-0732">Signal</keyword>
<dbReference type="InterPro" id="IPR005197">
    <property type="entry name" value="Glyco_hydro_71"/>
</dbReference>
<dbReference type="PROSITE" id="PS51257">
    <property type="entry name" value="PROKAR_LIPOPROTEIN"/>
    <property type="match status" value="1"/>
</dbReference>
<feature type="chain" id="PRO_5035420543" evidence="1">
    <location>
        <begin position="21"/>
        <end position="1204"/>
    </location>
</feature>
<dbReference type="GO" id="GO:0051118">
    <property type="term" value="F:glucan endo-1,3-alpha-glucosidase activity"/>
    <property type="evidence" value="ECO:0007669"/>
    <property type="project" value="InterPro"/>
</dbReference>
<evidence type="ECO:0000313" key="3">
    <source>
        <dbReference type="Proteomes" id="UP000813461"/>
    </source>
</evidence>
<keyword evidence="2" id="KW-0378">Hydrolase</keyword>
<proteinExistence type="predicted"/>
<protein>
    <submittedName>
        <fullName evidence="2">Glycosyl hydrolase family 71-domain-containing protein</fullName>
    </submittedName>
</protein>
<keyword evidence="3" id="KW-1185">Reference proteome</keyword>